<evidence type="ECO:0000256" key="1">
    <source>
        <dbReference type="SAM" id="MobiDB-lite"/>
    </source>
</evidence>
<reference evidence="2" key="1">
    <citation type="submission" date="2020-07" db="EMBL/GenBank/DDBJ databases">
        <title>The High-quality genome of the commercially important snow crab, Chionoecetes opilio.</title>
        <authorList>
            <person name="Jeong J.-H."/>
            <person name="Ryu S."/>
        </authorList>
    </citation>
    <scope>NUCLEOTIDE SEQUENCE</scope>
    <source>
        <strain evidence="2">MADBK_172401_WGS</strain>
        <tissue evidence="2">Digestive gland</tissue>
    </source>
</reference>
<name>A0A8J4YRF2_CHIOP</name>
<dbReference type="EMBL" id="JACEEZ010003139">
    <property type="protein sequence ID" value="KAG0727626.1"/>
    <property type="molecule type" value="Genomic_DNA"/>
</dbReference>
<dbReference type="Proteomes" id="UP000770661">
    <property type="component" value="Unassembled WGS sequence"/>
</dbReference>
<sequence length="523" mass="59225">MGGVDSVLAAQETRQSLRLEKAAAFSARKQEEAAASSSVAQLESSRRPAPTLQLLSQMKNTEQLEERVLRSGRNGPRRTSSLQHWRATLDRTKLTDRSATYVLTEAARCLGQNVEELNINRSSIRRQRLKHRAAMASKIREEFRSGTPLVVHWDGKLVMDLTTKEHVDRLPIIISGIGGAQLLAVAKNGACVLIEQKMGKDLLHFACRHHILELVVHAVFVRVLGCSSSPEHLLFKRFQTSWESIDREDFGTGIMVEEVATVLEDVKDEALRWTLQVLQEREDLRDDYRELVKLVIIFLGGAPPGGIRFLAPGAMHQARWMSKVLYSFKIWMFRGQFRLTKKEERGLQRLCLFVVRVYAKAWIEASFSVQAPRLDLELIKALGTTTRSTLRSETSRCRNCQAICDLHLEDFVSGRTLHFFRKLHLDEAFLDLPPDSWQMDEGFQRSSQIVRNLAVVNDHAERGVALIQEFNGSLTKDEEQLQFLLQVVADHRKAFPRTRGSAPWPTPGHSEEPGKHDTPPSSG</sequence>
<feature type="region of interest" description="Disordered" evidence="1">
    <location>
        <begin position="496"/>
        <end position="523"/>
    </location>
</feature>
<proteinExistence type="predicted"/>
<gene>
    <name evidence="2" type="ORF">GWK47_034264</name>
</gene>
<protein>
    <submittedName>
        <fullName evidence="2">Uncharacterized protein</fullName>
    </submittedName>
</protein>
<organism evidence="2 3">
    <name type="scientific">Chionoecetes opilio</name>
    <name type="common">Atlantic snow crab</name>
    <name type="synonym">Cancer opilio</name>
    <dbReference type="NCBI Taxonomy" id="41210"/>
    <lineage>
        <taxon>Eukaryota</taxon>
        <taxon>Metazoa</taxon>
        <taxon>Ecdysozoa</taxon>
        <taxon>Arthropoda</taxon>
        <taxon>Crustacea</taxon>
        <taxon>Multicrustacea</taxon>
        <taxon>Malacostraca</taxon>
        <taxon>Eumalacostraca</taxon>
        <taxon>Eucarida</taxon>
        <taxon>Decapoda</taxon>
        <taxon>Pleocyemata</taxon>
        <taxon>Brachyura</taxon>
        <taxon>Eubrachyura</taxon>
        <taxon>Majoidea</taxon>
        <taxon>Majidae</taxon>
        <taxon>Chionoecetes</taxon>
    </lineage>
</organism>
<evidence type="ECO:0000313" key="2">
    <source>
        <dbReference type="EMBL" id="KAG0727626.1"/>
    </source>
</evidence>
<comment type="caution">
    <text evidence="2">The sequence shown here is derived from an EMBL/GenBank/DDBJ whole genome shotgun (WGS) entry which is preliminary data.</text>
</comment>
<dbReference type="PANTHER" id="PTHR46113">
    <property type="entry name" value="SNAC DOMAIN-CONTAINING PROTEIN"/>
    <property type="match status" value="1"/>
</dbReference>
<dbReference type="AlphaFoldDB" id="A0A8J4YRF2"/>
<evidence type="ECO:0000313" key="3">
    <source>
        <dbReference type="Proteomes" id="UP000770661"/>
    </source>
</evidence>
<dbReference type="OrthoDB" id="6380626at2759"/>
<accession>A0A8J4YRF2</accession>
<dbReference type="PANTHER" id="PTHR46113:SF1">
    <property type="entry name" value="PEPTIDASE M17 LEUCYL AMINOPEPTIDASE N-TERMINAL DOMAIN-CONTAINING PROTEIN"/>
    <property type="match status" value="1"/>
</dbReference>
<feature type="compositionally biased region" description="Basic and acidic residues" evidence="1">
    <location>
        <begin position="509"/>
        <end position="523"/>
    </location>
</feature>
<keyword evidence="3" id="KW-1185">Reference proteome</keyword>